<evidence type="ECO:0000313" key="2">
    <source>
        <dbReference type="EMBL" id="EGZ19581.1"/>
    </source>
</evidence>
<dbReference type="AlphaFoldDB" id="G4Z6L1"/>
<dbReference type="Proteomes" id="UP000002640">
    <property type="component" value="Unassembled WGS sequence"/>
</dbReference>
<feature type="region of interest" description="Disordered" evidence="1">
    <location>
        <begin position="1"/>
        <end position="44"/>
    </location>
</feature>
<keyword evidence="3" id="KW-1185">Reference proteome</keyword>
<protein>
    <submittedName>
        <fullName evidence="2">Uncharacterized protein</fullName>
    </submittedName>
</protein>
<dbReference type="InParanoid" id="G4Z6L1"/>
<organism evidence="2 3">
    <name type="scientific">Phytophthora sojae (strain P6497)</name>
    <name type="common">Soybean stem and root rot agent</name>
    <name type="synonym">Phytophthora megasperma f. sp. glycines</name>
    <dbReference type="NCBI Taxonomy" id="1094619"/>
    <lineage>
        <taxon>Eukaryota</taxon>
        <taxon>Sar</taxon>
        <taxon>Stramenopiles</taxon>
        <taxon>Oomycota</taxon>
        <taxon>Peronosporomycetes</taxon>
        <taxon>Peronosporales</taxon>
        <taxon>Peronosporaceae</taxon>
        <taxon>Phytophthora</taxon>
    </lineage>
</organism>
<proteinExistence type="predicted"/>
<dbReference type="KEGG" id="psoj:PHYSODRAFT_354216"/>
<dbReference type="EMBL" id="JH159153">
    <property type="protein sequence ID" value="EGZ19581.1"/>
    <property type="molecule type" value="Genomic_DNA"/>
</dbReference>
<dbReference type="OMA" id="NMWENCK"/>
<gene>
    <name evidence="2" type="ORF">PHYSODRAFT_354216</name>
</gene>
<sequence>MAVQPEIHALKLQQAGPQPFKSPRRLTKRPSFRRRHSHPPPVELPENVRALKNKILETHPGKLLRFSLSHMRHMATPPVVIPGELGDRRATRTLVSGKSVPLTMNMWENCKRTKRTRRLDMIDEYVTYR</sequence>
<dbReference type="GeneID" id="20649569"/>
<evidence type="ECO:0000313" key="3">
    <source>
        <dbReference type="Proteomes" id="UP000002640"/>
    </source>
</evidence>
<accession>G4Z6L1</accession>
<evidence type="ECO:0000256" key="1">
    <source>
        <dbReference type="SAM" id="MobiDB-lite"/>
    </source>
</evidence>
<dbReference type="SMR" id="G4Z6L1"/>
<reference evidence="2 3" key="1">
    <citation type="journal article" date="2006" name="Science">
        <title>Phytophthora genome sequences uncover evolutionary origins and mechanisms of pathogenesis.</title>
        <authorList>
            <person name="Tyler B.M."/>
            <person name="Tripathy S."/>
            <person name="Zhang X."/>
            <person name="Dehal P."/>
            <person name="Jiang R.H."/>
            <person name="Aerts A."/>
            <person name="Arredondo F.D."/>
            <person name="Baxter L."/>
            <person name="Bensasson D."/>
            <person name="Beynon J.L."/>
            <person name="Chapman J."/>
            <person name="Damasceno C.M."/>
            <person name="Dorrance A.E."/>
            <person name="Dou D."/>
            <person name="Dickerman A.W."/>
            <person name="Dubchak I.L."/>
            <person name="Garbelotto M."/>
            <person name="Gijzen M."/>
            <person name="Gordon S.G."/>
            <person name="Govers F."/>
            <person name="Grunwald N.J."/>
            <person name="Huang W."/>
            <person name="Ivors K.L."/>
            <person name="Jones R.W."/>
            <person name="Kamoun S."/>
            <person name="Krampis K."/>
            <person name="Lamour K.H."/>
            <person name="Lee M.K."/>
            <person name="McDonald W.H."/>
            <person name="Medina M."/>
            <person name="Meijer H.J."/>
            <person name="Nordberg E.K."/>
            <person name="Maclean D.J."/>
            <person name="Ospina-Giraldo M.D."/>
            <person name="Morris P.F."/>
            <person name="Phuntumart V."/>
            <person name="Putnam N.H."/>
            <person name="Rash S."/>
            <person name="Rose J.K."/>
            <person name="Sakihama Y."/>
            <person name="Salamov A.A."/>
            <person name="Savidor A."/>
            <person name="Scheuring C.F."/>
            <person name="Smith B.M."/>
            <person name="Sobral B.W."/>
            <person name="Terry A."/>
            <person name="Torto-Alalibo T.A."/>
            <person name="Win J."/>
            <person name="Xu Z."/>
            <person name="Zhang H."/>
            <person name="Grigoriev I.V."/>
            <person name="Rokhsar D.S."/>
            <person name="Boore J.L."/>
        </authorList>
    </citation>
    <scope>NUCLEOTIDE SEQUENCE [LARGE SCALE GENOMIC DNA]</scope>
    <source>
        <strain evidence="2 3">P6497</strain>
    </source>
</reference>
<feature type="compositionally biased region" description="Basic residues" evidence="1">
    <location>
        <begin position="22"/>
        <end position="38"/>
    </location>
</feature>
<dbReference type="RefSeq" id="XP_009522298.1">
    <property type="nucleotide sequence ID" value="XM_009524003.1"/>
</dbReference>
<name>G4Z6L1_PHYSP</name>